<dbReference type="Proteomes" id="UP000289738">
    <property type="component" value="Chromosome A09"/>
</dbReference>
<evidence type="ECO:0000313" key="3">
    <source>
        <dbReference type="EMBL" id="RYR36814.1"/>
    </source>
</evidence>
<name>A0A445BDQ6_ARAHY</name>
<organism evidence="3 4">
    <name type="scientific">Arachis hypogaea</name>
    <name type="common">Peanut</name>
    <dbReference type="NCBI Taxonomy" id="3818"/>
    <lineage>
        <taxon>Eukaryota</taxon>
        <taxon>Viridiplantae</taxon>
        <taxon>Streptophyta</taxon>
        <taxon>Embryophyta</taxon>
        <taxon>Tracheophyta</taxon>
        <taxon>Spermatophyta</taxon>
        <taxon>Magnoliopsida</taxon>
        <taxon>eudicotyledons</taxon>
        <taxon>Gunneridae</taxon>
        <taxon>Pentapetalae</taxon>
        <taxon>rosids</taxon>
        <taxon>fabids</taxon>
        <taxon>Fabales</taxon>
        <taxon>Fabaceae</taxon>
        <taxon>Papilionoideae</taxon>
        <taxon>50 kb inversion clade</taxon>
        <taxon>dalbergioids sensu lato</taxon>
        <taxon>Dalbergieae</taxon>
        <taxon>Pterocarpus clade</taxon>
        <taxon>Arachis</taxon>
    </lineage>
</organism>
<dbReference type="GO" id="GO:0008270">
    <property type="term" value="F:zinc ion binding"/>
    <property type="evidence" value="ECO:0007669"/>
    <property type="project" value="UniProtKB-KW"/>
</dbReference>
<gene>
    <name evidence="3" type="ORF">Ahy_A09g041771</name>
</gene>
<keyword evidence="1" id="KW-0862">Zinc</keyword>
<accession>A0A445BDQ6</accession>
<dbReference type="InterPro" id="IPR007527">
    <property type="entry name" value="Znf_SWIM"/>
</dbReference>
<protein>
    <recommendedName>
        <fullName evidence="2">SWIM-type domain-containing protein</fullName>
    </recommendedName>
</protein>
<evidence type="ECO:0000256" key="1">
    <source>
        <dbReference type="PROSITE-ProRule" id="PRU00325"/>
    </source>
</evidence>
<evidence type="ECO:0000259" key="2">
    <source>
        <dbReference type="PROSITE" id="PS50966"/>
    </source>
</evidence>
<reference evidence="3 4" key="1">
    <citation type="submission" date="2019-01" db="EMBL/GenBank/DDBJ databases">
        <title>Sequencing of cultivated peanut Arachis hypogaea provides insights into genome evolution and oil improvement.</title>
        <authorList>
            <person name="Chen X."/>
        </authorList>
    </citation>
    <scope>NUCLEOTIDE SEQUENCE [LARGE SCALE GENOMIC DNA]</scope>
    <source>
        <strain evidence="4">cv. Fuhuasheng</strain>
        <tissue evidence="3">Leaves</tissue>
    </source>
</reference>
<keyword evidence="1" id="KW-0863">Zinc-finger</keyword>
<feature type="domain" description="SWIM-type" evidence="2">
    <location>
        <begin position="64"/>
        <end position="96"/>
    </location>
</feature>
<keyword evidence="1" id="KW-0479">Metal-binding</keyword>
<dbReference type="EMBL" id="SDMP01000009">
    <property type="protein sequence ID" value="RYR36814.1"/>
    <property type="molecule type" value="Genomic_DNA"/>
</dbReference>
<dbReference type="PROSITE" id="PS50966">
    <property type="entry name" value="ZF_SWIM"/>
    <property type="match status" value="1"/>
</dbReference>
<sequence length="194" mass="23095">MEDRIMYHISKNFVNIGYSRIVREHQLRHKHLHKRCVAKNIKVNCFDRQNEVFKVREMSSGLEFAVDLRQRHCDCGKSQVDRMPCHHVFACCANQRLNWQVYIHDVDKMVYRARFRPLENPITWPVYHGSRFVHNPFFKRVTKSRPKMTRFLNEMDTRMIRFPRRCKQCKAKDLSRSRCRHGGGSSASGAAQNT</sequence>
<evidence type="ECO:0000313" key="4">
    <source>
        <dbReference type="Proteomes" id="UP000289738"/>
    </source>
</evidence>
<dbReference type="AlphaFoldDB" id="A0A445BDQ6"/>
<proteinExistence type="predicted"/>
<comment type="caution">
    <text evidence="3">The sequence shown here is derived from an EMBL/GenBank/DDBJ whole genome shotgun (WGS) entry which is preliminary data.</text>
</comment>
<keyword evidence="4" id="KW-1185">Reference proteome</keyword>